<dbReference type="KEGG" id="dwd:DSCW_11740"/>
<protein>
    <recommendedName>
        <fullName evidence="1">C-methyltransferase domain-containing protein</fullName>
    </recommendedName>
</protein>
<dbReference type="Gene3D" id="3.40.50.720">
    <property type="entry name" value="NAD(P)-binding Rossmann-like Domain"/>
    <property type="match status" value="1"/>
</dbReference>
<dbReference type="AlphaFoldDB" id="A0A5K7ZBN6"/>
<name>A0A5K7ZBN6_9BACT</name>
<organism evidence="2 3">
    <name type="scientific">Desulfosarcina widdelii</name>
    <dbReference type="NCBI Taxonomy" id="947919"/>
    <lineage>
        <taxon>Bacteria</taxon>
        <taxon>Pseudomonadati</taxon>
        <taxon>Thermodesulfobacteriota</taxon>
        <taxon>Desulfobacteria</taxon>
        <taxon>Desulfobacterales</taxon>
        <taxon>Desulfosarcinaceae</taxon>
        <taxon>Desulfosarcina</taxon>
    </lineage>
</organism>
<dbReference type="InterPro" id="IPR013691">
    <property type="entry name" value="MeTrfase_14"/>
</dbReference>
<feature type="domain" description="C-methyltransferase" evidence="1">
    <location>
        <begin position="54"/>
        <end position="154"/>
    </location>
</feature>
<dbReference type="Proteomes" id="UP000427769">
    <property type="component" value="Chromosome"/>
</dbReference>
<gene>
    <name evidence="2" type="ORF">DSCW_11740</name>
</gene>
<evidence type="ECO:0000259" key="1">
    <source>
        <dbReference type="Pfam" id="PF08484"/>
    </source>
</evidence>
<keyword evidence="3" id="KW-1185">Reference proteome</keyword>
<evidence type="ECO:0000313" key="2">
    <source>
        <dbReference type="EMBL" id="BBO73757.1"/>
    </source>
</evidence>
<evidence type="ECO:0000313" key="3">
    <source>
        <dbReference type="Proteomes" id="UP000427769"/>
    </source>
</evidence>
<sequence>MVNNYIKWLKQEGVVTVSGKTNRTQQYHLSEKGHVMLRQSLLDYSAEIVRLYGTAKKEISNILDGFYREGIRTVVLFGAAETAEIVYAAAKRTGLAIIGIVDSDEDKQGRIFNGQEIKAPQDISGIEPDAVVITSFGRQEEIYQQVRSIVNNSTQVKRLSDI</sequence>
<accession>A0A5K7ZBN6</accession>
<reference evidence="2 3" key="1">
    <citation type="submission" date="2019-11" db="EMBL/GenBank/DDBJ databases">
        <title>Comparative genomics of hydrocarbon-degrading Desulfosarcina strains.</title>
        <authorList>
            <person name="Watanabe M."/>
            <person name="Kojima H."/>
            <person name="Fukui M."/>
        </authorList>
    </citation>
    <scope>NUCLEOTIDE SEQUENCE [LARGE SCALE GENOMIC DNA]</scope>
    <source>
        <strain evidence="2 3">PP31</strain>
    </source>
</reference>
<dbReference type="EMBL" id="AP021875">
    <property type="protein sequence ID" value="BBO73757.1"/>
    <property type="molecule type" value="Genomic_DNA"/>
</dbReference>
<proteinExistence type="predicted"/>
<dbReference type="Pfam" id="PF08484">
    <property type="entry name" value="Methyltransf_14"/>
    <property type="match status" value="1"/>
</dbReference>